<dbReference type="Pfam" id="PF00069">
    <property type="entry name" value="Pkinase"/>
    <property type="match status" value="1"/>
</dbReference>
<feature type="compositionally biased region" description="Basic and acidic residues" evidence="3">
    <location>
        <begin position="32"/>
        <end position="48"/>
    </location>
</feature>
<keyword evidence="2" id="KW-0067">ATP-binding</keyword>
<feature type="region of interest" description="Disordered" evidence="3">
    <location>
        <begin position="1084"/>
        <end position="1119"/>
    </location>
</feature>
<dbReference type="GO" id="GO:0005634">
    <property type="term" value="C:nucleus"/>
    <property type="evidence" value="ECO:0007669"/>
    <property type="project" value="TreeGrafter"/>
</dbReference>
<evidence type="ECO:0000256" key="3">
    <source>
        <dbReference type="SAM" id="MobiDB-lite"/>
    </source>
</evidence>
<feature type="region of interest" description="Disordered" evidence="3">
    <location>
        <begin position="738"/>
        <end position="761"/>
    </location>
</feature>
<evidence type="ECO:0000259" key="4">
    <source>
        <dbReference type="PROSITE" id="PS50011"/>
    </source>
</evidence>
<dbReference type="GO" id="GO:0005829">
    <property type="term" value="C:cytosol"/>
    <property type="evidence" value="ECO:0007669"/>
    <property type="project" value="TreeGrafter"/>
</dbReference>
<evidence type="ECO:0000256" key="2">
    <source>
        <dbReference type="ARBA" id="ARBA00022840"/>
    </source>
</evidence>
<evidence type="ECO:0000313" key="6">
    <source>
        <dbReference type="Proteomes" id="UP001164286"/>
    </source>
</evidence>
<feature type="compositionally biased region" description="Polar residues" evidence="3">
    <location>
        <begin position="163"/>
        <end position="183"/>
    </location>
</feature>
<feature type="region of interest" description="Disordered" evidence="3">
    <location>
        <begin position="617"/>
        <end position="651"/>
    </location>
</feature>
<feature type="compositionally biased region" description="Polar residues" evidence="3">
    <location>
        <begin position="364"/>
        <end position="386"/>
    </location>
</feature>
<feature type="compositionally biased region" description="Basic and acidic residues" evidence="3">
    <location>
        <begin position="617"/>
        <end position="635"/>
    </location>
</feature>
<evidence type="ECO:0000313" key="5">
    <source>
        <dbReference type="EMBL" id="KAI9631924.1"/>
    </source>
</evidence>
<protein>
    <recommendedName>
        <fullName evidence="4">Protein kinase domain-containing protein</fullName>
    </recommendedName>
</protein>
<dbReference type="PROSITE" id="PS50011">
    <property type="entry name" value="PROTEIN_KINASE_DOM"/>
    <property type="match status" value="1"/>
</dbReference>
<dbReference type="SUPFAM" id="SSF56112">
    <property type="entry name" value="Protein kinase-like (PK-like)"/>
    <property type="match status" value="1"/>
</dbReference>
<dbReference type="GO" id="GO:0045719">
    <property type="term" value="P:negative regulation of glycogen biosynthetic process"/>
    <property type="evidence" value="ECO:0007669"/>
    <property type="project" value="TreeGrafter"/>
</dbReference>
<feature type="compositionally biased region" description="Low complexity" evidence="3">
    <location>
        <begin position="532"/>
        <end position="558"/>
    </location>
</feature>
<dbReference type="GO" id="GO:0035556">
    <property type="term" value="P:intracellular signal transduction"/>
    <property type="evidence" value="ECO:0007669"/>
    <property type="project" value="TreeGrafter"/>
</dbReference>
<feature type="compositionally biased region" description="Polar residues" evidence="3">
    <location>
        <begin position="21"/>
        <end position="31"/>
    </location>
</feature>
<dbReference type="AlphaFoldDB" id="A0AA38H2S8"/>
<feature type="region of interest" description="Disordered" evidence="3">
    <location>
        <begin position="520"/>
        <end position="602"/>
    </location>
</feature>
<keyword evidence="6" id="KW-1185">Reference proteome</keyword>
<organism evidence="5 6">
    <name type="scientific">Dioszegia hungarica</name>
    <dbReference type="NCBI Taxonomy" id="4972"/>
    <lineage>
        <taxon>Eukaryota</taxon>
        <taxon>Fungi</taxon>
        <taxon>Dikarya</taxon>
        <taxon>Basidiomycota</taxon>
        <taxon>Agaricomycotina</taxon>
        <taxon>Tremellomycetes</taxon>
        <taxon>Tremellales</taxon>
        <taxon>Bulleribasidiaceae</taxon>
        <taxon>Dioszegia</taxon>
    </lineage>
</organism>
<dbReference type="PANTHER" id="PTHR24346">
    <property type="entry name" value="MAP/MICROTUBULE AFFINITY-REGULATING KINASE"/>
    <property type="match status" value="1"/>
</dbReference>
<dbReference type="PANTHER" id="PTHR24346:SF51">
    <property type="entry name" value="PAS DOMAIN-CONTAINING SERINE_THREONINE-PROTEIN KINASE"/>
    <property type="match status" value="1"/>
</dbReference>
<dbReference type="RefSeq" id="XP_052941701.1">
    <property type="nucleotide sequence ID" value="XM_053086348.1"/>
</dbReference>
<feature type="compositionally biased region" description="Low complexity" evidence="3">
    <location>
        <begin position="191"/>
        <end position="201"/>
    </location>
</feature>
<keyword evidence="1" id="KW-0547">Nucleotide-binding</keyword>
<gene>
    <name evidence="5" type="ORF">MKK02DRAFT_21008</name>
</gene>
<dbReference type="InterPro" id="IPR000719">
    <property type="entry name" value="Prot_kinase_dom"/>
</dbReference>
<comment type="caution">
    <text evidence="5">The sequence shown here is derived from an EMBL/GenBank/DDBJ whole genome shotgun (WGS) entry which is preliminary data.</text>
</comment>
<reference evidence="5" key="1">
    <citation type="journal article" date="2022" name="G3 (Bethesda)">
        <title>High quality genome of the basidiomycete yeast Dioszegia hungarica PDD-24b-2 isolated from cloud water.</title>
        <authorList>
            <person name="Jarrige D."/>
            <person name="Haridas S."/>
            <person name="Bleykasten-Grosshans C."/>
            <person name="Joly M."/>
            <person name="Nadalig T."/>
            <person name="Sancelme M."/>
            <person name="Vuilleumier S."/>
            <person name="Grigoriev I.V."/>
            <person name="Amato P."/>
            <person name="Bringel F."/>
        </authorList>
    </citation>
    <scope>NUCLEOTIDE SEQUENCE</scope>
    <source>
        <strain evidence="5">PDD-24b-2</strain>
    </source>
</reference>
<feature type="region of interest" description="Disordered" evidence="3">
    <location>
        <begin position="162"/>
        <end position="263"/>
    </location>
</feature>
<dbReference type="SMART" id="SM00220">
    <property type="entry name" value="S_TKc"/>
    <property type="match status" value="1"/>
</dbReference>
<dbReference type="InterPro" id="IPR011009">
    <property type="entry name" value="Kinase-like_dom_sf"/>
</dbReference>
<sequence>MTNPPLLPTSPSSSLEPRENPLSSPSAQIASDSHEEVLNSPEREKRDTDENDAGPSHHRQPSIPPPANARRHRGGVLMSQARSRASSGGFRGGNGVVGSKSFGDLSLGLTMSSAEGEDRDELEPMQGKDFRRITSDGYRRASAEAEENMWDNSARFYHHLHSTSRAGSRQTSPDRALSNSLHSTPGRELSPTRTSSTSASPIHIRRSQTLPQNGPGPPISIPSHSSQQPSAALSPAHAFLQSHLPPLFPSPGSSPEHPGGHSMVILTPTTAEWKELKKEMGEELDENVSSDSSDGRRSSLLSSASSEDVKQVGLMLDRGPIPTIQRPSLHSTVSADYLQREQTHTPDPGAVSPPEQPPAYLTPSRPTFQTNIIAPSPTVAESTSVLPDQPESADPDEAIVFTDRSPSPNEDSPVRFASIGRRESLRSVPRLQEPKAAKAKTKRELERERLFRDLDEELEADKGSGKSFESVQQIGSGLKLSESGRIVPIPLESAGLSGVGSASASGLSSFESASVGLLQLDSAPGSTGSGASLSPTGRSSGSTLSGSVSSISISPTVPFKRSPLHGSPLLAQPSLVSPEESPELESAQGSDDHAKPRLSLSHTANLETIRDYARSLADAKEPSLEKSNPMDEPSKPKSRRPTHRRRDTKRVSLVAGRIVQPFTVPPDTSLPPGHSYHNMNTLIDGSMSPLAKKASLNSFSPFRSPGLTPSTSIDHGIGVGNKHGLSSFPGFNRMDSTISVAPSIGPPSEPGTPSSETAGGVGGRGIEDYVILSEAGKGAYGLVMRAKVKGANGEPEGEEVIIKYIVKVRILADCWKKHKVLGPIPVEIHVMDQLRHLLYNAPAKPHPWDPSRARPAPIHTGDGTITPPDGVKRPSLALLQHARISARLVDRSYSSNMFSSNAQRIASELRSSPARGHPNICKLLDFFEDREFYYMVMPRFGSGLDLFDRVEASPNGLPAFDVRSLIGQLADAVRFLHSNGIVHRDIKDENVILDGHGQCQLIDFGSSAHWRPGKRWDTFSGTLHYASPEILRGDYYGGKEQDVYALGTVAYVLLVGETPFAELPDEVLVGLVEGSRGLEALQERCDRKGQEPAGDGDGGDGKREEAGEGEEGDGGGRLEDAEDLVRRCLELEVGDRPTADVLCGHRFLKGREGWVGHRGWIKTK</sequence>
<dbReference type="Proteomes" id="UP001164286">
    <property type="component" value="Unassembled WGS sequence"/>
</dbReference>
<dbReference type="Gene3D" id="3.30.200.20">
    <property type="entry name" value="Phosphorylase Kinase, domain 1"/>
    <property type="match status" value="2"/>
</dbReference>
<dbReference type="PROSITE" id="PS00108">
    <property type="entry name" value="PROTEIN_KINASE_ST"/>
    <property type="match status" value="1"/>
</dbReference>
<dbReference type="GO" id="GO:0004674">
    <property type="term" value="F:protein serine/threonine kinase activity"/>
    <property type="evidence" value="ECO:0007669"/>
    <property type="project" value="TreeGrafter"/>
</dbReference>
<dbReference type="GO" id="GO:0005524">
    <property type="term" value="F:ATP binding"/>
    <property type="evidence" value="ECO:0007669"/>
    <property type="project" value="UniProtKB-KW"/>
</dbReference>
<feature type="compositionally biased region" description="Low complexity" evidence="3">
    <location>
        <begin position="221"/>
        <end position="262"/>
    </location>
</feature>
<dbReference type="EMBL" id="JAKWFO010000016">
    <property type="protein sequence ID" value="KAI9631924.1"/>
    <property type="molecule type" value="Genomic_DNA"/>
</dbReference>
<feature type="domain" description="Protein kinase" evidence="4">
    <location>
        <begin position="769"/>
        <end position="1148"/>
    </location>
</feature>
<feature type="compositionally biased region" description="Polar residues" evidence="3">
    <location>
        <begin position="325"/>
        <end position="334"/>
    </location>
</feature>
<feature type="region of interest" description="Disordered" evidence="3">
    <location>
        <begin position="280"/>
        <end position="479"/>
    </location>
</feature>
<feature type="region of interest" description="Disordered" evidence="3">
    <location>
        <begin position="1"/>
        <end position="134"/>
    </location>
</feature>
<dbReference type="FunFam" id="3.30.200.20:FF:000747">
    <property type="entry name" value="Unplaced genomic scaffold supercont1.2, whole genome shotgun sequence"/>
    <property type="match status" value="1"/>
</dbReference>
<proteinExistence type="predicted"/>
<name>A0AA38H2S8_9TREE</name>
<accession>A0AA38H2S8</accession>
<feature type="compositionally biased region" description="Low complexity" evidence="3">
    <location>
        <begin position="79"/>
        <end position="88"/>
    </location>
</feature>
<feature type="compositionally biased region" description="Basic and acidic residues" evidence="3">
    <location>
        <begin position="432"/>
        <end position="453"/>
    </location>
</feature>
<evidence type="ECO:0000256" key="1">
    <source>
        <dbReference type="ARBA" id="ARBA00022741"/>
    </source>
</evidence>
<dbReference type="Gene3D" id="1.10.510.10">
    <property type="entry name" value="Transferase(Phosphotransferase) domain 1"/>
    <property type="match status" value="1"/>
</dbReference>
<dbReference type="GeneID" id="77725549"/>
<dbReference type="InterPro" id="IPR008271">
    <property type="entry name" value="Ser/Thr_kinase_AS"/>
</dbReference>
<feature type="compositionally biased region" description="Basic residues" evidence="3">
    <location>
        <begin position="636"/>
        <end position="648"/>
    </location>
</feature>